<dbReference type="SUPFAM" id="SSF53474">
    <property type="entry name" value="alpha/beta-Hydrolases"/>
    <property type="match status" value="1"/>
</dbReference>
<feature type="transmembrane region" description="Helical" evidence="1">
    <location>
        <begin position="187"/>
        <end position="208"/>
    </location>
</feature>
<keyword evidence="1" id="KW-1133">Transmembrane helix</keyword>
<keyword evidence="1" id="KW-0472">Membrane</keyword>
<name>A0A136IPQ6_9PEZI</name>
<feature type="transmembrane region" description="Helical" evidence="1">
    <location>
        <begin position="51"/>
        <end position="69"/>
    </location>
</feature>
<dbReference type="Proteomes" id="UP000070501">
    <property type="component" value="Unassembled WGS sequence"/>
</dbReference>
<feature type="transmembrane region" description="Helical" evidence="1">
    <location>
        <begin position="255"/>
        <end position="276"/>
    </location>
</feature>
<dbReference type="InterPro" id="IPR000073">
    <property type="entry name" value="AB_hydrolase_1"/>
</dbReference>
<dbReference type="OrthoDB" id="6431331at2759"/>
<evidence type="ECO:0000313" key="3">
    <source>
        <dbReference type="EMBL" id="KXJ86894.1"/>
    </source>
</evidence>
<evidence type="ECO:0000256" key="1">
    <source>
        <dbReference type="SAM" id="Phobius"/>
    </source>
</evidence>
<feature type="domain" description="AB hydrolase-1" evidence="2">
    <location>
        <begin position="255"/>
        <end position="467"/>
    </location>
</feature>
<proteinExistence type="predicted"/>
<reference evidence="4" key="1">
    <citation type="submission" date="2016-02" db="EMBL/GenBank/DDBJ databases">
        <title>Draft genome sequence of Microdochium bolleyi, a fungal endophyte of beachgrass.</title>
        <authorList>
            <consortium name="DOE Joint Genome Institute"/>
            <person name="David A.S."/>
            <person name="May G."/>
            <person name="Haridas S."/>
            <person name="Lim J."/>
            <person name="Wang M."/>
            <person name="Labutti K."/>
            <person name="Lipzen A."/>
            <person name="Barry K."/>
            <person name="Grigoriev I.V."/>
        </authorList>
    </citation>
    <scope>NUCLEOTIDE SEQUENCE [LARGE SCALE GENOMIC DNA]</scope>
    <source>
        <strain evidence="4">J235TASD1</strain>
    </source>
</reference>
<gene>
    <name evidence="3" type="ORF">Micbo1qcDRAFT_152426</name>
</gene>
<dbReference type="PANTHER" id="PTHR37471:SF1">
    <property type="entry name" value="AB HYDROLASE-1 DOMAIN-CONTAINING PROTEIN"/>
    <property type="match status" value="1"/>
</dbReference>
<dbReference type="InParanoid" id="A0A136IPQ6"/>
<dbReference type="InterPro" id="IPR029058">
    <property type="entry name" value="AB_hydrolase_fold"/>
</dbReference>
<protein>
    <recommendedName>
        <fullName evidence="2">AB hydrolase-1 domain-containing protein</fullName>
    </recommendedName>
</protein>
<keyword evidence="1" id="KW-0812">Transmembrane</keyword>
<dbReference type="PANTHER" id="PTHR37471">
    <property type="entry name" value="UNNAMED PRODUCT"/>
    <property type="match status" value="1"/>
</dbReference>
<organism evidence="3 4">
    <name type="scientific">Microdochium bolleyi</name>
    <dbReference type="NCBI Taxonomy" id="196109"/>
    <lineage>
        <taxon>Eukaryota</taxon>
        <taxon>Fungi</taxon>
        <taxon>Dikarya</taxon>
        <taxon>Ascomycota</taxon>
        <taxon>Pezizomycotina</taxon>
        <taxon>Sordariomycetes</taxon>
        <taxon>Xylariomycetidae</taxon>
        <taxon>Xylariales</taxon>
        <taxon>Microdochiaceae</taxon>
        <taxon>Microdochium</taxon>
    </lineage>
</organism>
<keyword evidence="4" id="KW-1185">Reference proteome</keyword>
<dbReference type="Pfam" id="PF12697">
    <property type="entry name" value="Abhydrolase_6"/>
    <property type="match status" value="1"/>
</dbReference>
<evidence type="ECO:0000313" key="4">
    <source>
        <dbReference type="Proteomes" id="UP000070501"/>
    </source>
</evidence>
<dbReference type="Gene3D" id="3.40.50.1820">
    <property type="entry name" value="alpha/beta hydrolase"/>
    <property type="match status" value="1"/>
</dbReference>
<dbReference type="AlphaFoldDB" id="A0A136IPQ6"/>
<sequence>MIGTSLTELVLIRTSIILLRYTAPLILAALLLQAFLRPTQVVFTAWYNRILLGYVCLDLLYYLTVWLPYKYRLRREAKYPSPLSRNERRRLLEKCLDNMPDADHYLRMWFLGAEKKDIRWDNVREFLLWAFFDKAPGMETDEEDQELDEYVELVGDKMHRNFVPGRGKAECLRLTIDSVETAYRTMLWYLIVGAVDAITHALLAWQGFQYYAQSGGMLTSVMPWRLQSLLPSARSEADKMAYWHRPHTATDKVPIVFLHGVGIGLWPYVPFFSALAKSQPRDAQIGVIAIEMLPVSMRITADPLQKLEYLQNVTAILDARGWSRFTLVTHSYGSAVATHIFKSPTLGPRCEATVMIDPVSIMLHLPDVAYNFTRRQPKRANEWMLWYFASMDPGVAHCLGRHFHWKESIAWTEDLLSIPSGSGTDARKRRVAVCLAEKDLIVDTLAVARYLMADDKWWPPSATLMAVAGSQRKEADLVSRGGIEVAWFPGLDHAQVFDSASTVQQICRLVQRHCSADVEEDEA</sequence>
<dbReference type="STRING" id="196109.A0A136IPQ6"/>
<feature type="transmembrane region" description="Helical" evidence="1">
    <location>
        <begin position="18"/>
        <end position="36"/>
    </location>
</feature>
<accession>A0A136IPQ6</accession>
<evidence type="ECO:0000259" key="2">
    <source>
        <dbReference type="Pfam" id="PF12697"/>
    </source>
</evidence>
<dbReference type="EMBL" id="KQ964265">
    <property type="protein sequence ID" value="KXJ86894.1"/>
    <property type="molecule type" value="Genomic_DNA"/>
</dbReference>